<keyword evidence="3 8" id="KW-0812">Transmembrane</keyword>
<dbReference type="OrthoDB" id="2687058at2759"/>
<evidence type="ECO:0000256" key="3">
    <source>
        <dbReference type="ARBA" id="ARBA00022692"/>
    </source>
</evidence>
<name>A0A9P1H1J4_9PEZI</name>
<dbReference type="GO" id="GO:0016020">
    <property type="term" value="C:membrane"/>
    <property type="evidence" value="ECO:0007669"/>
    <property type="project" value="UniProtKB-SubCell"/>
</dbReference>
<evidence type="ECO:0000256" key="1">
    <source>
        <dbReference type="ARBA" id="ARBA00004141"/>
    </source>
</evidence>
<feature type="transmembrane region" description="Helical" evidence="8">
    <location>
        <begin position="97"/>
        <end position="123"/>
    </location>
</feature>
<evidence type="ECO:0000256" key="6">
    <source>
        <dbReference type="ARBA" id="ARBA00023136"/>
    </source>
</evidence>
<feature type="domain" description="Cation/H+ exchanger transmembrane" evidence="9">
    <location>
        <begin position="87"/>
        <end position="401"/>
    </location>
</feature>
<keyword evidence="11" id="KW-1185">Reference proteome</keyword>
<dbReference type="InterPro" id="IPR050794">
    <property type="entry name" value="CPA2_transporter"/>
</dbReference>
<feature type="transmembrane region" description="Helical" evidence="8">
    <location>
        <begin position="355"/>
        <end position="376"/>
    </location>
</feature>
<keyword evidence="4 8" id="KW-1133">Transmembrane helix</keyword>
<dbReference type="Proteomes" id="UP000838763">
    <property type="component" value="Unassembled WGS sequence"/>
</dbReference>
<feature type="transmembrane region" description="Helical" evidence="8">
    <location>
        <begin position="243"/>
        <end position="274"/>
    </location>
</feature>
<comment type="caution">
    <text evidence="10">The sequence shown here is derived from an EMBL/GenBank/DDBJ whole genome shotgun (WGS) entry which is preliminary data.</text>
</comment>
<organism evidence="10 11">
    <name type="scientific">Parascedosporium putredinis</name>
    <dbReference type="NCBI Taxonomy" id="1442378"/>
    <lineage>
        <taxon>Eukaryota</taxon>
        <taxon>Fungi</taxon>
        <taxon>Dikarya</taxon>
        <taxon>Ascomycota</taxon>
        <taxon>Pezizomycotina</taxon>
        <taxon>Sordariomycetes</taxon>
        <taxon>Hypocreomycetidae</taxon>
        <taxon>Microascales</taxon>
        <taxon>Microascaceae</taxon>
        <taxon>Parascedosporium</taxon>
    </lineage>
</organism>
<dbReference type="PANTHER" id="PTHR32468:SF0">
    <property type="entry name" value="K(+)_H(+) ANTIPORTER 1"/>
    <property type="match status" value="1"/>
</dbReference>
<evidence type="ECO:0000256" key="5">
    <source>
        <dbReference type="ARBA" id="ARBA00023065"/>
    </source>
</evidence>
<evidence type="ECO:0000256" key="2">
    <source>
        <dbReference type="ARBA" id="ARBA00022448"/>
    </source>
</evidence>
<feature type="transmembrane region" description="Helical" evidence="8">
    <location>
        <begin position="388"/>
        <end position="408"/>
    </location>
</feature>
<keyword evidence="5" id="KW-0406">Ion transport</keyword>
<feature type="region of interest" description="Disordered" evidence="7">
    <location>
        <begin position="431"/>
        <end position="459"/>
    </location>
</feature>
<keyword evidence="2" id="KW-0813">Transport</keyword>
<reference evidence="10" key="1">
    <citation type="submission" date="2022-11" db="EMBL/GenBank/DDBJ databases">
        <authorList>
            <person name="Scott C."/>
            <person name="Bruce N."/>
        </authorList>
    </citation>
    <scope>NUCLEOTIDE SEQUENCE</scope>
</reference>
<evidence type="ECO:0000256" key="4">
    <source>
        <dbReference type="ARBA" id="ARBA00022989"/>
    </source>
</evidence>
<dbReference type="PANTHER" id="PTHR32468">
    <property type="entry name" value="CATION/H + ANTIPORTER"/>
    <property type="match status" value="1"/>
</dbReference>
<keyword evidence="6 8" id="KW-0472">Membrane</keyword>
<dbReference type="InterPro" id="IPR006153">
    <property type="entry name" value="Cation/H_exchanger_TM"/>
</dbReference>
<evidence type="ECO:0000256" key="7">
    <source>
        <dbReference type="SAM" id="MobiDB-lite"/>
    </source>
</evidence>
<dbReference type="GO" id="GO:1902600">
    <property type="term" value="P:proton transmembrane transport"/>
    <property type="evidence" value="ECO:0007669"/>
    <property type="project" value="InterPro"/>
</dbReference>
<feature type="transmembrane region" description="Helical" evidence="8">
    <location>
        <begin position="135"/>
        <end position="160"/>
    </location>
</feature>
<accession>A0A9P1H1J4</accession>
<feature type="transmembrane region" description="Helical" evidence="8">
    <location>
        <begin position="322"/>
        <end position="343"/>
    </location>
</feature>
<gene>
    <name evidence="10" type="ORF">PPNO1_LOCUS3932</name>
</gene>
<evidence type="ECO:0000256" key="8">
    <source>
        <dbReference type="SAM" id="Phobius"/>
    </source>
</evidence>
<feature type="transmembrane region" description="Helical" evidence="8">
    <location>
        <begin position="172"/>
        <end position="196"/>
    </location>
</feature>
<comment type="subcellular location">
    <subcellularLocation>
        <location evidence="1">Membrane</location>
        <topology evidence="1">Multi-pass membrane protein</topology>
    </subcellularLocation>
</comment>
<evidence type="ECO:0000259" key="9">
    <source>
        <dbReference type="Pfam" id="PF00999"/>
    </source>
</evidence>
<proteinExistence type="predicted"/>
<protein>
    <recommendedName>
        <fullName evidence="9">Cation/H+ exchanger transmembrane domain-containing protein</fullName>
    </recommendedName>
</protein>
<dbReference type="Pfam" id="PF00999">
    <property type="entry name" value="Na_H_Exchanger"/>
    <property type="match status" value="1"/>
</dbReference>
<dbReference type="Gene3D" id="1.20.1530.20">
    <property type="match status" value="1"/>
</dbReference>
<dbReference type="InterPro" id="IPR038770">
    <property type="entry name" value="Na+/solute_symporter_sf"/>
</dbReference>
<dbReference type="EMBL" id="CALLCH030000010">
    <property type="protein sequence ID" value="CAI4214198.1"/>
    <property type="molecule type" value="Genomic_DNA"/>
</dbReference>
<evidence type="ECO:0000313" key="10">
    <source>
        <dbReference type="EMBL" id="CAI4214198.1"/>
    </source>
</evidence>
<evidence type="ECO:0000313" key="11">
    <source>
        <dbReference type="Proteomes" id="UP000838763"/>
    </source>
</evidence>
<dbReference type="GO" id="GO:0015297">
    <property type="term" value="F:antiporter activity"/>
    <property type="evidence" value="ECO:0007669"/>
    <property type="project" value="InterPro"/>
</dbReference>
<feature type="transmembrane region" description="Helical" evidence="8">
    <location>
        <begin position="55"/>
        <end position="76"/>
    </location>
</feature>
<sequence length="790" mass="84188">MYTLTRLAMSSTVESASLTATLTSAIASSTANRAPPQGGVIEGANPSVYNPKDPIIIFIIQASLILIVCHILHWPLSKIRQPRVIAETDVRFLLSNWRVATSVAFGGLAIPFAVGCGIAWGLYNQFGGDEGTLHIRFPVFMLFVGVAIAITAFPVLCRILTELKLLDTSVGIITLSAGVANDVVGWILLALCVTLVNAGQGLTALWILLACTGYMLFLIYAVKPTLVWVLRRTGSLENGPSQVAIALILLVALASAFFTGIIGVHTIFGGFMVGLIIPRENRFNIHVIEKLEDLIGALFLPLYFTLSGLNTNLGLLNSGIAWAYVVAVTLLAFFSKFISASVAARLNGLVWRESFTIGVLMSCKGLVELIVLNIGLQAKILSQRTFTIFVVMALITTFLSTPLASYLYPPWYQKKLAAWKRGEIDWDTGAPLIPSDTSGSGSGGEQSSDTREAPKRPVRAHGMRLVPLTDRDSAFMTVAQVEEYSKHDPVVNTFCTVGQLHHLSVSGEVAIMTEDRYAEALVAKSSSSSSDLLIVPWSETGGIGDSQILAPTTVGEKLGTQYTGFVKSIIDSAEKNVAVFLAQSDQATGPASAGEGSSGDRMKLSRAYSFSVSQQPMPPLPPAQRSFHIFFPFIGGADDRLALSLVLQLCERSEVTATLLRVSVSSVDSASKEADDAHFAAATSQISAETDPRVKVETVSGNSTVEDLLGLATSDLLGSSRDPARRDIIIVGRHFAANLNLGKVGPLAAENRECLGVVASQILVSTLQADVLVVQAAKESSTTGGEASTP</sequence>
<dbReference type="AlphaFoldDB" id="A0A9P1H1J4"/>
<feature type="transmembrane region" description="Helical" evidence="8">
    <location>
        <begin position="294"/>
        <end position="315"/>
    </location>
</feature>
<feature type="transmembrane region" description="Helical" evidence="8">
    <location>
        <begin position="202"/>
        <end position="222"/>
    </location>
</feature>